<protein>
    <submittedName>
        <fullName evidence="2">Uncharacterized protein</fullName>
    </submittedName>
</protein>
<keyword evidence="1" id="KW-0472">Membrane</keyword>
<accession>A0A8S5MIW2</accession>
<dbReference type="EMBL" id="BK014913">
    <property type="protein sequence ID" value="DAD82207.1"/>
    <property type="molecule type" value="Genomic_DNA"/>
</dbReference>
<dbReference type="EMBL" id="BK014913">
    <property type="protein sequence ID" value="DAD82178.1"/>
    <property type="molecule type" value="Genomic_DNA"/>
</dbReference>
<reference evidence="2" key="1">
    <citation type="journal article" date="2021" name="Proc. Natl. Acad. Sci. U.S.A.">
        <title>A Catalog of Tens of Thousands of Viruses from Human Metagenomes Reveals Hidden Associations with Chronic Diseases.</title>
        <authorList>
            <person name="Tisza M.J."/>
            <person name="Buck C.B."/>
        </authorList>
    </citation>
    <scope>NUCLEOTIDE SEQUENCE</scope>
    <source>
        <strain evidence="2">CtwQg18</strain>
    </source>
</reference>
<organism evidence="2">
    <name type="scientific">Siphoviridae sp. ctwQg18</name>
    <dbReference type="NCBI Taxonomy" id="2826516"/>
    <lineage>
        <taxon>Viruses</taxon>
        <taxon>Duplodnaviria</taxon>
        <taxon>Heunggongvirae</taxon>
        <taxon>Uroviricota</taxon>
        <taxon>Caudoviricetes</taxon>
    </lineage>
</organism>
<proteinExistence type="predicted"/>
<name>A0A8S5MIW2_9CAUD</name>
<feature type="transmembrane region" description="Helical" evidence="1">
    <location>
        <begin position="6"/>
        <end position="29"/>
    </location>
</feature>
<sequence length="112" mass="12874">MIDFIVKYWIEFLFGLIISGMGVMAKLMYNQHLKNKAIDKGVEALLRNGIVQTYNKWSERGYCPIYARENATRMYEPYHILGGNDVATDLIEDLKGLPTEPQKKKEGVEDDT</sequence>
<keyword evidence="1" id="KW-0812">Transmembrane</keyword>
<keyword evidence="1" id="KW-1133">Transmembrane helix</keyword>
<evidence type="ECO:0000256" key="1">
    <source>
        <dbReference type="SAM" id="Phobius"/>
    </source>
</evidence>
<evidence type="ECO:0000313" key="2">
    <source>
        <dbReference type="EMBL" id="DAD82178.1"/>
    </source>
</evidence>